<feature type="compositionally biased region" description="Polar residues" evidence="2">
    <location>
        <begin position="363"/>
        <end position="375"/>
    </location>
</feature>
<reference evidence="5 6" key="1">
    <citation type="journal article" date="2016" name="Front. Microbiol.">
        <title>Comparative Genomic Analysis Reveals a Diverse Repertoire of Genes Involved in Prokaryote-Eukaryote Interactions within the Pseudovibrio Genus.</title>
        <authorList>
            <person name="Romano S."/>
            <person name="Fernandez-Guerra A."/>
            <person name="Reen F.J."/>
            <person name="Glockner F.O."/>
            <person name="Crowley S.P."/>
            <person name="O'Sullivan O."/>
            <person name="Cotter P.D."/>
            <person name="Adams C."/>
            <person name="Dobson A.D."/>
            <person name="O'Gara F."/>
        </authorList>
    </citation>
    <scope>NUCLEOTIDE SEQUENCE [LARGE SCALE GENOMIC DNA]</scope>
    <source>
        <strain evidence="5 6">Ad2</strain>
    </source>
</reference>
<dbReference type="PANTHER" id="PTHR30469">
    <property type="entry name" value="MULTIDRUG RESISTANCE PROTEIN MDTA"/>
    <property type="match status" value="1"/>
</dbReference>
<organism evidence="5 6">
    <name type="scientific">Pseudovibrio axinellae</name>
    <dbReference type="NCBI Taxonomy" id="989403"/>
    <lineage>
        <taxon>Bacteria</taxon>
        <taxon>Pseudomonadati</taxon>
        <taxon>Pseudomonadota</taxon>
        <taxon>Alphaproteobacteria</taxon>
        <taxon>Hyphomicrobiales</taxon>
        <taxon>Stappiaceae</taxon>
        <taxon>Pseudovibrio</taxon>
    </lineage>
</organism>
<dbReference type="Gene3D" id="2.40.50.100">
    <property type="match status" value="1"/>
</dbReference>
<dbReference type="NCBIfam" id="TIGR01730">
    <property type="entry name" value="RND_mfp"/>
    <property type="match status" value="1"/>
</dbReference>
<dbReference type="PANTHER" id="PTHR30469:SF11">
    <property type="entry name" value="BLL4320 PROTEIN"/>
    <property type="match status" value="1"/>
</dbReference>
<sequence length="384" mass="42413">MNERKKPNTKKNMIIMLICVAVAFGGLYAFQFYKSILANKFISAIQNKVETISSYKATNQLWTDKITAIGSLVAIKGAELSPQVAGTVTRINFSSGEDAEQGMLLIELDTTQEVAQLQSLQAQETLARQTLDRDLKQYKVKAVSKQQIDTDWSNLRNLQGQVQNQLALIAKKNIRAPFSGRVGVRQVSVGQYLNVGTPYVSLQQLDELFVDFYVPQRFLSVIRSGQKIRLTVDAFPNKVVDGKVVAIDSLVDNSNGNAKVRGRFKNPNKILLPGMFVDVDIVTSAPDERVTVPQTAITYNSYGVSVYVLEKTKKKSGGKDIYKANVRFVETGQKRGDQIVITKGVKNDELVVSAGQNKLSNGSQVMIDNSVLPTNDPNPKPVEH</sequence>
<evidence type="ECO:0000313" key="6">
    <source>
        <dbReference type="Proteomes" id="UP000076577"/>
    </source>
</evidence>
<dbReference type="Gene3D" id="2.40.420.20">
    <property type="match status" value="1"/>
</dbReference>
<evidence type="ECO:0000313" key="5">
    <source>
        <dbReference type="EMBL" id="KZL09448.1"/>
    </source>
</evidence>
<name>A0A161X9S5_9HYPH</name>
<gene>
    <name evidence="5" type="primary">mdtA_3</name>
    <name evidence="5" type="ORF">PsAD2_04049</name>
</gene>
<protein>
    <submittedName>
        <fullName evidence="5">Multidrug resistance protein MdtA</fullName>
    </submittedName>
</protein>
<dbReference type="InterPro" id="IPR006143">
    <property type="entry name" value="RND_pump_MFP"/>
</dbReference>
<dbReference type="GO" id="GO:1990281">
    <property type="term" value="C:efflux pump complex"/>
    <property type="evidence" value="ECO:0007669"/>
    <property type="project" value="TreeGrafter"/>
</dbReference>
<evidence type="ECO:0000259" key="3">
    <source>
        <dbReference type="Pfam" id="PF25917"/>
    </source>
</evidence>
<feature type="region of interest" description="Disordered" evidence="2">
    <location>
        <begin position="363"/>
        <end position="384"/>
    </location>
</feature>
<dbReference type="PATRIC" id="fig|989403.3.peg.4425"/>
<feature type="domain" description="Multidrug resistance protein MdtA-like barrel-sandwich hybrid" evidence="3">
    <location>
        <begin position="78"/>
        <end position="197"/>
    </location>
</feature>
<proteinExistence type="inferred from homology"/>
<dbReference type="OrthoDB" id="9816569at2"/>
<dbReference type="EMBL" id="LMCB01000122">
    <property type="protein sequence ID" value="KZL09448.1"/>
    <property type="molecule type" value="Genomic_DNA"/>
</dbReference>
<dbReference type="FunFam" id="2.40.30.170:FF:000010">
    <property type="entry name" value="Efflux RND transporter periplasmic adaptor subunit"/>
    <property type="match status" value="1"/>
</dbReference>
<dbReference type="Pfam" id="PF25917">
    <property type="entry name" value="BSH_RND"/>
    <property type="match status" value="1"/>
</dbReference>
<comment type="caution">
    <text evidence="5">The sequence shown here is derived from an EMBL/GenBank/DDBJ whole genome shotgun (WGS) entry which is preliminary data.</text>
</comment>
<evidence type="ECO:0000259" key="4">
    <source>
        <dbReference type="Pfam" id="PF25954"/>
    </source>
</evidence>
<accession>A0A161X9S5</accession>
<dbReference type="Proteomes" id="UP000076577">
    <property type="component" value="Unassembled WGS sequence"/>
</dbReference>
<dbReference type="Pfam" id="PF25954">
    <property type="entry name" value="Beta-barrel_RND_2"/>
    <property type="match status" value="1"/>
</dbReference>
<keyword evidence="6" id="KW-1185">Reference proteome</keyword>
<dbReference type="GO" id="GO:0015562">
    <property type="term" value="F:efflux transmembrane transporter activity"/>
    <property type="evidence" value="ECO:0007669"/>
    <property type="project" value="TreeGrafter"/>
</dbReference>
<feature type="domain" description="CusB-like beta-barrel" evidence="4">
    <location>
        <begin position="210"/>
        <end position="283"/>
    </location>
</feature>
<dbReference type="Gene3D" id="1.10.287.470">
    <property type="entry name" value="Helix hairpin bin"/>
    <property type="match status" value="1"/>
</dbReference>
<dbReference type="Gene3D" id="2.40.30.170">
    <property type="match status" value="1"/>
</dbReference>
<dbReference type="SUPFAM" id="SSF111369">
    <property type="entry name" value="HlyD-like secretion proteins"/>
    <property type="match status" value="1"/>
</dbReference>
<comment type="similarity">
    <text evidence="1">Belongs to the membrane fusion protein (MFP) (TC 8.A.1) family.</text>
</comment>
<evidence type="ECO:0000256" key="1">
    <source>
        <dbReference type="ARBA" id="ARBA00009477"/>
    </source>
</evidence>
<dbReference type="InterPro" id="IPR058792">
    <property type="entry name" value="Beta-barrel_RND_2"/>
</dbReference>
<evidence type="ECO:0000256" key="2">
    <source>
        <dbReference type="SAM" id="MobiDB-lite"/>
    </source>
</evidence>
<dbReference type="RefSeq" id="WP_068010043.1">
    <property type="nucleotide sequence ID" value="NZ_FOFM01000003.1"/>
</dbReference>
<dbReference type="InterPro" id="IPR058625">
    <property type="entry name" value="MdtA-like_BSH"/>
</dbReference>
<dbReference type="STRING" id="989403.SAMN05421798_103326"/>
<dbReference type="AlphaFoldDB" id="A0A161X9S5"/>